<evidence type="ECO:0000313" key="1">
    <source>
        <dbReference type="EMBL" id="KAB8305097.1"/>
    </source>
</evidence>
<proteinExistence type="predicted"/>
<organism evidence="1 2">
    <name type="scientific">Monilinia laxa</name>
    <name type="common">Brown rot fungus</name>
    <name type="synonym">Sclerotinia laxa</name>
    <dbReference type="NCBI Taxonomy" id="61186"/>
    <lineage>
        <taxon>Eukaryota</taxon>
        <taxon>Fungi</taxon>
        <taxon>Dikarya</taxon>
        <taxon>Ascomycota</taxon>
        <taxon>Pezizomycotina</taxon>
        <taxon>Leotiomycetes</taxon>
        <taxon>Helotiales</taxon>
        <taxon>Sclerotiniaceae</taxon>
        <taxon>Monilinia</taxon>
    </lineage>
</organism>
<reference evidence="1 2" key="1">
    <citation type="submission" date="2019-06" db="EMBL/GenBank/DDBJ databases">
        <title>Genome Sequence of the Brown Rot Fungal Pathogen Monilinia laxa.</title>
        <authorList>
            <person name="De Miccolis Angelini R.M."/>
            <person name="Landi L."/>
            <person name="Abate D."/>
            <person name="Pollastro S."/>
            <person name="Romanazzi G."/>
            <person name="Faretra F."/>
        </authorList>
    </citation>
    <scope>NUCLEOTIDE SEQUENCE [LARGE SCALE GENOMIC DNA]</scope>
    <source>
        <strain evidence="1 2">Mlax316</strain>
    </source>
</reference>
<keyword evidence="2" id="KW-1185">Reference proteome</keyword>
<dbReference type="EMBL" id="VIGI01000001">
    <property type="protein sequence ID" value="KAB8305097.1"/>
    <property type="molecule type" value="Genomic_DNA"/>
</dbReference>
<gene>
    <name evidence="1" type="ORF">EYC80_004394</name>
</gene>
<protein>
    <submittedName>
        <fullName evidence="1">Uncharacterized protein</fullName>
    </submittedName>
</protein>
<name>A0A5N6KN92_MONLA</name>
<comment type="caution">
    <text evidence="1">The sequence shown here is derived from an EMBL/GenBank/DDBJ whole genome shotgun (WGS) entry which is preliminary data.</text>
</comment>
<dbReference type="AlphaFoldDB" id="A0A5N6KN92"/>
<accession>A0A5N6KN92</accession>
<sequence length="153" mass="17055">MKFAFPRCNVNKMYILTKSQLPIMRISGECLVDCDVILEGAIISTSTGRHNSTMLHGNSGFKKVVESRIKGVLRQYPNDSDESQSPLLEAHFEVLICESTITFGCRNSFSSTFFGFNFNVSRTLFSLSASSTSYTDGRSPALKFSLEVIHCFL</sequence>
<dbReference type="Proteomes" id="UP000326757">
    <property type="component" value="Unassembled WGS sequence"/>
</dbReference>
<evidence type="ECO:0000313" key="2">
    <source>
        <dbReference type="Proteomes" id="UP000326757"/>
    </source>
</evidence>